<dbReference type="AlphaFoldDB" id="A0A7J2U488"/>
<proteinExistence type="predicted"/>
<protein>
    <recommendedName>
        <fullName evidence="2">Thioredoxin-like fold domain-containing protein</fullName>
    </recommendedName>
</protein>
<gene>
    <name evidence="1" type="ORF">ENO26_08165</name>
</gene>
<name>A0A7J2U488_9CREN</name>
<evidence type="ECO:0008006" key="2">
    <source>
        <dbReference type="Google" id="ProtNLM"/>
    </source>
</evidence>
<reference evidence="1" key="1">
    <citation type="journal article" date="2020" name="mSystems">
        <title>Genome- and Community-Level Interaction Insights into Carbon Utilization and Element Cycling Functions of Hydrothermarchaeota in Hydrothermal Sediment.</title>
        <authorList>
            <person name="Zhou Z."/>
            <person name="Liu Y."/>
            <person name="Xu W."/>
            <person name="Pan J."/>
            <person name="Luo Z.H."/>
            <person name="Li M."/>
        </authorList>
    </citation>
    <scope>NUCLEOTIDE SEQUENCE [LARGE SCALE GENOMIC DNA]</scope>
    <source>
        <strain evidence="1">SpSt-125</strain>
    </source>
</reference>
<sequence length="115" mass="12673">MDKPLEITVFIGLDEVSNVALNNLVKACNLLNEKFNVKVFVNPINLWHDPINSSIRGLPIIVIGNKKIFSGYPPDVDELVKEVLKVIRSNKGSVTEDPLPFTHFEGGFLSAAIAD</sequence>
<accession>A0A7J2U488</accession>
<dbReference type="EMBL" id="DSEU01000056">
    <property type="protein sequence ID" value="HEM67516.1"/>
    <property type="molecule type" value="Genomic_DNA"/>
</dbReference>
<evidence type="ECO:0000313" key="1">
    <source>
        <dbReference type="EMBL" id="HEM67516.1"/>
    </source>
</evidence>
<organism evidence="1">
    <name type="scientific">Ignisphaera aggregans</name>
    <dbReference type="NCBI Taxonomy" id="334771"/>
    <lineage>
        <taxon>Archaea</taxon>
        <taxon>Thermoproteota</taxon>
        <taxon>Thermoprotei</taxon>
        <taxon>Desulfurococcales</taxon>
        <taxon>Desulfurococcaceae</taxon>
        <taxon>Ignisphaera</taxon>
    </lineage>
</organism>
<comment type="caution">
    <text evidence="1">The sequence shown here is derived from an EMBL/GenBank/DDBJ whole genome shotgun (WGS) entry which is preliminary data.</text>
</comment>